<dbReference type="PATRIC" id="fig|52133.18.peg.2517"/>
<accession>A0A150HM23</accession>
<name>A0A150HM23_9GAMM</name>
<organism evidence="1 2">
    <name type="scientific">Acinetobacter venetianus</name>
    <dbReference type="NCBI Taxonomy" id="52133"/>
    <lineage>
        <taxon>Bacteria</taxon>
        <taxon>Pseudomonadati</taxon>
        <taxon>Pseudomonadota</taxon>
        <taxon>Gammaproteobacteria</taxon>
        <taxon>Moraxellales</taxon>
        <taxon>Moraxellaceae</taxon>
        <taxon>Acinetobacter</taxon>
    </lineage>
</organism>
<proteinExistence type="predicted"/>
<sequence>MIKQLLPVELPKQLFNWSHPDLHLVDPLWNSDEERGYTATEWELFQNNAGVEIWVNSFWYDDIPEIPEEDGCDWSKWRPEPPAEGLFLIAAYDTEDGPMLLWAKPREPKL</sequence>
<evidence type="ECO:0000313" key="1">
    <source>
        <dbReference type="EMBL" id="KXZ66757.1"/>
    </source>
</evidence>
<comment type="caution">
    <text evidence="1">The sequence shown here is derived from an EMBL/GenBank/DDBJ whole genome shotgun (WGS) entry which is preliminary data.</text>
</comment>
<dbReference type="AlphaFoldDB" id="A0A150HM23"/>
<protein>
    <submittedName>
        <fullName evidence="1">Uncharacterized protein</fullName>
    </submittedName>
</protein>
<dbReference type="EMBL" id="JRUE01000201">
    <property type="protein sequence ID" value="KXZ66757.1"/>
    <property type="molecule type" value="Genomic_DNA"/>
</dbReference>
<evidence type="ECO:0000313" key="2">
    <source>
        <dbReference type="Proteomes" id="UP000075680"/>
    </source>
</evidence>
<gene>
    <name evidence="1" type="ORF">AVENLUH5627_02451</name>
</gene>
<reference evidence="1 2" key="1">
    <citation type="journal article" date="2016" name="Sci. Rep.">
        <title>Genomic and phenotypic characterization of the species Acinetobacter venetianus.</title>
        <authorList>
            <person name="Fondi M."/>
            <person name="Maida I."/>
            <person name="Perrin E."/>
            <person name="Orlandini V."/>
            <person name="La Torre L."/>
            <person name="Bosi E."/>
            <person name="Negroni A."/>
            <person name="Zanaroli G."/>
            <person name="Fava F."/>
            <person name="Decorosi F."/>
            <person name="Giovannetti L."/>
            <person name="Viti C."/>
            <person name="Vaneechoutte M."/>
            <person name="Dijkshoorn L."/>
            <person name="Fani R."/>
        </authorList>
    </citation>
    <scope>NUCLEOTIDE SEQUENCE [LARGE SCALE GENOMIC DNA]</scope>
    <source>
        <strain evidence="1 2">LUH5627</strain>
    </source>
</reference>
<dbReference type="RefSeq" id="WP_061519202.1">
    <property type="nucleotide sequence ID" value="NZ_JRUE01000201.1"/>
</dbReference>
<dbReference type="Proteomes" id="UP000075680">
    <property type="component" value="Unassembled WGS sequence"/>
</dbReference>